<dbReference type="Pfam" id="PF18803">
    <property type="entry name" value="CxC2"/>
    <property type="match status" value="1"/>
</dbReference>
<feature type="domain" description="CxC2-like cysteine cluster KDZ transposase-associated" evidence="2">
    <location>
        <begin position="199"/>
        <end position="284"/>
    </location>
</feature>
<comment type="caution">
    <text evidence="3">The sequence shown here is derived from an EMBL/GenBank/DDBJ whole genome shotgun (WGS) entry which is preliminary data.</text>
</comment>
<feature type="compositionally biased region" description="Polar residues" evidence="1">
    <location>
        <begin position="73"/>
        <end position="91"/>
    </location>
</feature>
<protein>
    <recommendedName>
        <fullName evidence="2">CxC2-like cysteine cluster KDZ transposase-associated domain-containing protein</fullName>
    </recommendedName>
</protein>
<feature type="compositionally biased region" description="Low complexity" evidence="1">
    <location>
        <begin position="41"/>
        <end position="54"/>
    </location>
</feature>
<dbReference type="AlphaFoldDB" id="A0AAD6STM7"/>
<organism evidence="3 4">
    <name type="scientific">Mycena alexandri</name>
    <dbReference type="NCBI Taxonomy" id="1745969"/>
    <lineage>
        <taxon>Eukaryota</taxon>
        <taxon>Fungi</taxon>
        <taxon>Dikarya</taxon>
        <taxon>Basidiomycota</taxon>
        <taxon>Agaricomycotina</taxon>
        <taxon>Agaricomycetes</taxon>
        <taxon>Agaricomycetidae</taxon>
        <taxon>Agaricales</taxon>
        <taxon>Marasmiineae</taxon>
        <taxon>Mycenaceae</taxon>
        <taxon>Mycena</taxon>
    </lineage>
</organism>
<name>A0AAD6STM7_9AGAR</name>
<dbReference type="Proteomes" id="UP001218188">
    <property type="component" value="Unassembled WGS sequence"/>
</dbReference>
<evidence type="ECO:0000256" key="1">
    <source>
        <dbReference type="SAM" id="MobiDB-lite"/>
    </source>
</evidence>
<dbReference type="EMBL" id="JARJCM010000062">
    <property type="protein sequence ID" value="KAJ7033844.1"/>
    <property type="molecule type" value="Genomic_DNA"/>
</dbReference>
<evidence type="ECO:0000313" key="4">
    <source>
        <dbReference type="Proteomes" id="UP001218188"/>
    </source>
</evidence>
<gene>
    <name evidence="3" type="ORF">C8F04DRAFT_1183806</name>
</gene>
<reference evidence="3" key="1">
    <citation type="submission" date="2023-03" db="EMBL/GenBank/DDBJ databases">
        <title>Massive genome expansion in bonnet fungi (Mycena s.s.) driven by repeated elements and novel gene families across ecological guilds.</title>
        <authorList>
            <consortium name="Lawrence Berkeley National Laboratory"/>
            <person name="Harder C.B."/>
            <person name="Miyauchi S."/>
            <person name="Viragh M."/>
            <person name="Kuo A."/>
            <person name="Thoen E."/>
            <person name="Andreopoulos B."/>
            <person name="Lu D."/>
            <person name="Skrede I."/>
            <person name="Drula E."/>
            <person name="Henrissat B."/>
            <person name="Morin E."/>
            <person name="Kohler A."/>
            <person name="Barry K."/>
            <person name="LaButti K."/>
            <person name="Morin E."/>
            <person name="Salamov A."/>
            <person name="Lipzen A."/>
            <person name="Mereny Z."/>
            <person name="Hegedus B."/>
            <person name="Baldrian P."/>
            <person name="Stursova M."/>
            <person name="Weitz H."/>
            <person name="Taylor A."/>
            <person name="Grigoriev I.V."/>
            <person name="Nagy L.G."/>
            <person name="Martin F."/>
            <person name="Kauserud H."/>
        </authorList>
    </citation>
    <scope>NUCLEOTIDE SEQUENCE</scope>
    <source>
        <strain evidence="3">CBHHK200</strain>
    </source>
</reference>
<feature type="compositionally biased region" description="Polar residues" evidence="1">
    <location>
        <begin position="101"/>
        <end position="112"/>
    </location>
</feature>
<accession>A0AAD6STM7</accession>
<evidence type="ECO:0000313" key="3">
    <source>
        <dbReference type="EMBL" id="KAJ7033844.1"/>
    </source>
</evidence>
<feature type="region of interest" description="Disordered" evidence="1">
    <location>
        <begin position="1"/>
        <end position="55"/>
    </location>
</feature>
<feature type="region of interest" description="Disordered" evidence="1">
    <location>
        <begin position="70"/>
        <end position="112"/>
    </location>
</feature>
<dbReference type="InterPro" id="IPR041457">
    <property type="entry name" value="CxC2_KDZ-assoc"/>
</dbReference>
<keyword evidence="4" id="KW-1185">Reference proteome</keyword>
<evidence type="ECO:0000259" key="2">
    <source>
        <dbReference type="Pfam" id="PF18803"/>
    </source>
</evidence>
<feature type="compositionally biased region" description="Gly residues" evidence="1">
    <location>
        <begin position="1"/>
        <end position="10"/>
    </location>
</feature>
<proteinExistence type="predicted"/>
<sequence length="387" mass="42493">MFRQRGGNGKGNKRSAAAADAQLKKRVKVHSTADPNEIVHHSISSGGTVSTTTTYQRPEDVTIIKKLPEPALPSSQKQPAPTQNLTSAQDSKNSRRFQEAGTLSTAGNHPTRGQQALRYPLCLRARTSHLRGGVPRLYGIPTVVPVLLRRATLQQPFPLGRNLEYGERIFGEARYIASAGGTSGFVRALWSRVRQAKAEEHKMLFTIVDNNRIDGTSVRICRCGSAGVDRCQQLLDAHIFPCTLDGPCRGITFNCMKKFQLLSLESKITAYDYVGSLSRITDNSFTETVPDLYENFMCCAHIWGVLTLKKRVGQEHGIDEFIPLRPKGNLVLYCPSCPEPGFNSHIGTLNLRAVALIQIAPAGRTPSGKIHKTEPVAVEIRKGILLA</sequence>